<feature type="transmembrane region" description="Helical" evidence="2">
    <location>
        <begin position="84"/>
        <end position="114"/>
    </location>
</feature>
<dbReference type="STRING" id="1469144.LI90_2952"/>
<dbReference type="InterPro" id="IPR046549">
    <property type="entry name" value="DUF6703"/>
</dbReference>
<reference evidence="4" key="1">
    <citation type="submission" date="2015-04" db="EMBL/GenBank/DDBJ databases">
        <title>Physiological reanalysis, assessment of diazotrophy, and genome sequences of multiple isolates of Streptomyces thermoautotrophicus.</title>
        <authorList>
            <person name="MacKellar D.C."/>
            <person name="Lieber L."/>
            <person name="Norman J."/>
            <person name="Bolger A."/>
            <person name="Tobin C."/>
            <person name="Murray J.W."/>
            <person name="Chang R."/>
            <person name="Ford T."/>
            <person name="Nguyen P.Q."/>
            <person name="Woodward J."/>
            <person name="Permingeat H."/>
            <person name="Joshi N.S."/>
            <person name="Silver P.A."/>
            <person name="Usadel B."/>
            <person name="Rutherford A.W."/>
            <person name="Friesen M."/>
            <person name="Prell J."/>
        </authorList>
    </citation>
    <scope>NUCLEOTIDE SEQUENCE [LARGE SCALE GENOMIC DNA]</scope>
    <source>
        <strain evidence="4">H1</strain>
    </source>
</reference>
<name>A0A132MVR9_9ACTN</name>
<comment type="caution">
    <text evidence="3">The sequence shown here is derived from an EMBL/GenBank/DDBJ whole genome shotgun (WGS) entry which is preliminary data.</text>
</comment>
<organism evidence="3 4">
    <name type="scientific">Carbonactinospora thermoautotrophica</name>
    <dbReference type="NCBI Taxonomy" id="1469144"/>
    <lineage>
        <taxon>Bacteria</taxon>
        <taxon>Bacillati</taxon>
        <taxon>Actinomycetota</taxon>
        <taxon>Actinomycetes</taxon>
        <taxon>Kitasatosporales</taxon>
        <taxon>Carbonactinosporaceae</taxon>
        <taxon>Carbonactinospora</taxon>
    </lineage>
</organism>
<dbReference type="EMBL" id="LAXD01000001">
    <property type="protein sequence ID" value="KWX01917.1"/>
    <property type="molecule type" value="Genomic_DNA"/>
</dbReference>
<evidence type="ECO:0000313" key="4">
    <source>
        <dbReference type="Proteomes" id="UP000070188"/>
    </source>
</evidence>
<accession>A0A132MVR9</accession>
<evidence type="ECO:0000313" key="3">
    <source>
        <dbReference type="EMBL" id="KWX01917.1"/>
    </source>
</evidence>
<protein>
    <submittedName>
        <fullName evidence="3">Uncharacterized protein</fullName>
    </submittedName>
</protein>
<dbReference type="Pfam" id="PF20444">
    <property type="entry name" value="DUF6703"/>
    <property type="match status" value="1"/>
</dbReference>
<feature type="region of interest" description="Disordered" evidence="1">
    <location>
        <begin position="20"/>
        <end position="46"/>
    </location>
</feature>
<gene>
    <name evidence="3" type="ORF">LI90_2952</name>
</gene>
<evidence type="ECO:0000256" key="2">
    <source>
        <dbReference type="SAM" id="Phobius"/>
    </source>
</evidence>
<sequence>MTSGWGVLWYGTIGYVAKNRRPHQRRTKRRRAGTGVAARSGGAPGTGRAAAGTYPLRARVERASFPVVKRLHALPRWLVPLSMAALFGVGVIVRGWLGLACLAALLAFMVWITYLSWPVLRRDQRLIRLLVLGTLAGVVVTQTWNLP</sequence>
<dbReference type="AlphaFoldDB" id="A0A132MVR9"/>
<keyword evidence="2" id="KW-0472">Membrane</keyword>
<feature type="transmembrane region" description="Helical" evidence="2">
    <location>
        <begin position="126"/>
        <end position="144"/>
    </location>
</feature>
<feature type="compositionally biased region" description="Basic residues" evidence="1">
    <location>
        <begin position="20"/>
        <end position="32"/>
    </location>
</feature>
<keyword evidence="2" id="KW-0812">Transmembrane</keyword>
<feature type="compositionally biased region" description="Low complexity" evidence="1">
    <location>
        <begin position="37"/>
        <end position="46"/>
    </location>
</feature>
<evidence type="ECO:0000256" key="1">
    <source>
        <dbReference type="SAM" id="MobiDB-lite"/>
    </source>
</evidence>
<dbReference type="PATRIC" id="fig|1469144.10.peg.3183"/>
<keyword evidence="2" id="KW-1133">Transmembrane helix</keyword>
<proteinExistence type="predicted"/>
<keyword evidence="4" id="KW-1185">Reference proteome</keyword>
<dbReference type="Proteomes" id="UP000070188">
    <property type="component" value="Unassembled WGS sequence"/>
</dbReference>